<dbReference type="InterPro" id="IPR003661">
    <property type="entry name" value="HisK_dim/P_dom"/>
</dbReference>
<keyword evidence="4" id="KW-0337">GPI-anchor biosynthesis</keyword>
<dbReference type="Pfam" id="PF00072">
    <property type="entry name" value="Response_reg"/>
    <property type="match status" value="1"/>
</dbReference>
<feature type="compositionally biased region" description="Low complexity" evidence="11">
    <location>
        <begin position="603"/>
        <end position="624"/>
    </location>
</feature>
<evidence type="ECO:0000313" key="16">
    <source>
        <dbReference type="Proteomes" id="UP000779574"/>
    </source>
</evidence>
<dbReference type="InterPro" id="IPR005467">
    <property type="entry name" value="His_kinase_dom"/>
</dbReference>
<dbReference type="PROSITE" id="PS50110">
    <property type="entry name" value="RESPONSE_REGULATORY"/>
    <property type="match status" value="1"/>
</dbReference>
<dbReference type="Proteomes" id="UP000779574">
    <property type="component" value="Unassembled WGS sequence"/>
</dbReference>
<dbReference type="GO" id="GO:0017176">
    <property type="term" value="F:phosphatidylinositol N-acetylglucosaminyltransferase activity"/>
    <property type="evidence" value="ECO:0007669"/>
    <property type="project" value="UniProtKB-EC"/>
</dbReference>
<reference evidence="15" key="1">
    <citation type="journal article" date="2021" name="J Fungi (Basel)">
        <title>Virulence traits and population genomics of the black yeast Aureobasidium melanogenum.</title>
        <authorList>
            <person name="Cernosa A."/>
            <person name="Sun X."/>
            <person name="Gostincar C."/>
            <person name="Fang C."/>
            <person name="Gunde-Cimerman N."/>
            <person name="Song Z."/>
        </authorList>
    </citation>
    <scope>NUCLEOTIDE SEQUENCE</scope>
    <source>
        <strain evidence="15">EXF-9911</strain>
    </source>
</reference>
<dbReference type="Pfam" id="PF08288">
    <property type="entry name" value="PIGA"/>
    <property type="match status" value="1"/>
</dbReference>
<gene>
    <name evidence="15" type="ORF">KCU76_g5918</name>
</gene>
<organism evidence="15 16">
    <name type="scientific">Aureobasidium melanogenum</name>
    <name type="common">Aureobasidium pullulans var. melanogenum</name>
    <dbReference type="NCBI Taxonomy" id="46634"/>
    <lineage>
        <taxon>Eukaryota</taxon>
        <taxon>Fungi</taxon>
        <taxon>Dikarya</taxon>
        <taxon>Ascomycota</taxon>
        <taxon>Pezizomycotina</taxon>
        <taxon>Dothideomycetes</taxon>
        <taxon>Dothideomycetidae</taxon>
        <taxon>Dothideales</taxon>
        <taxon>Saccotheciaceae</taxon>
        <taxon>Aureobasidium</taxon>
    </lineage>
</organism>
<dbReference type="PANTHER" id="PTHR45871:SF1">
    <property type="entry name" value="PHOSPHATIDYLINOSITOL N-ACETYLGLUCOSAMINYLTRANSFERASE SUBUNIT A"/>
    <property type="match status" value="1"/>
</dbReference>
<dbReference type="InterPro" id="IPR058846">
    <property type="entry name" value="PAS-like"/>
</dbReference>
<dbReference type="InterPro" id="IPR035965">
    <property type="entry name" value="PAS-like_dom_sf"/>
</dbReference>
<dbReference type="PRINTS" id="PR00344">
    <property type="entry name" value="BCTRLSENSOR"/>
</dbReference>
<keyword evidence="7" id="KW-0808">Transferase</keyword>
<comment type="pathway">
    <text evidence="2">Glycolipid biosynthesis; glycosylphosphatidylinositol-anchor biosynthesis.</text>
</comment>
<evidence type="ECO:0000256" key="1">
    <source>
        <dbReference type="ARBA" id="ARBA00003265"/>
    </source>
</evidence>
<feature type="region of interest" description="Disordered" evidence="11">
    <location>
        <begin position="979"/>
        <end position="1006"/>
    </location>
</feature>
<dbReference type="SUPFAM" id="SSF52172">
    <property type="entry name" value="CheY-like"/>
    <property type="match status" value="1"/>
</dbReference>
<dbReference type="SUPFAM" id="SSF47384">
    <property type="entry name" value="Homodimeric domain of signal transducing histidine kinase"/>
    <property type="match status" value="1"/>
</dbReference>
<evidence type="ECO:0000256" key="4">
    <source>
        <dbReference type="ARBA" id="ARBA00022502"/>
    </source>
</evidence>
<dbReference type="Gene3D" id="3.40.50.2000">
    <property type="entry name" value="Glycogen Phosphorylase B"/>
    <property type="match status" value="2"/>
</dbReference>
<dbReference type="InterPro" id="IPR013234">
    <property type="entry name" value="PIGA_GPI_anchor_biosynthesis"/>
</dbReference>
<feature type="modified residue" description="4-aspartylphosphate" evidence="10">
    <location>
        <position position="2049"/>
    </location>
</feature>
<dbReference type="Gene3D" id="3.30.565.10">
    <property type="entry name" value="Histidine kinase-like ATPase, C-terminal domain"/>
    <property type="match status" value="1"/>
</dbReference>
<dbReference type="EC" id="2.4.1.198" evidence="3"/>
<keyword evidence="5 10" id="KW-0597">Phosphoprotein</keyword>
<evidence type="ECO:0000313" key="15">
    <source>
        <dbReference type="EMBL" id="KAG9693528.1"/>
    </source>
</evidence>
<dbReference type="Pfam" id="PF00534">
    <property type="entry name" value="Glycos_transf_1"/>
    <property type="match status" value="1"/>
</dbReference>
<dbReference type="Pfam" id="PF13188">
    <property type="entry name" value="PAS_8"/>
    <property type="match status" value="1"/>
</dbReference>
<accession>A0A9P8EMK3</accession>
<dbReference type="NCBIfam" id="TIGR00229">
    <property type="entry name" value="sensory_box"/>
    <property type="match status" value="1"/>
</dbReference>
<comment type="caution">
    <text evidence="15">The sequence shown here is derived from an EMBL/GenBank/DDBJ whole genome shotgun (WGS) entry which is preliminary data.</text>
</comment>
<dbReference type="CDD" id="cd00130">
    <property type="entry name" value="PAS"/>
    <property type="match status" value="1"/>
</dbReference>
<feature type="compositionally biased region" description="Polar residues" evidence="11">
    <location>
        <begin position="771"/>
        <end position="790"/>
    </location>
</feature>
<sequence length="2126" mass="234857">MPTETSGPKRLAPAATAAVAPQLVATSASTDNATAIMPYNIAMVSDFFFPQPGGVESHIYQLSQKLIDRGHKVIIITHQYEGRTGIRYLTNGLKVYHVPFFVVYRETTFPTVFSFFPIFRNIVIREKIHIVHGHASLSSLCHEAILHARTMGLRTVFTDHSLFGFADAASILTNKLLKFTLSDVDHVICVSHTCKENTVLRASLDPLMVSVIPNAVVASNFRPLHPQDATQPSMRSALPPPPPQSSQPLGPNDTITIVVISRLFYNKGTDLLIASIPRILASHPNVRFIIAGSGPKAIDLEQMLDRHILHDRVTLLGPVRHEEVRDVMVRGHIYLHPSLTEAFGTVLVEAASCNLLIVCTRVGGIPEVLPGHMTVFAKPEEDDLVRATSEAVGLLMGQDQKRTVVRRDRFHEQVRMMYSWADIARRTERVYDLITGNEEQFSHEFYSDQQDAKWRNYGKHVSPASQSFALIDRLKRYYGCGIWAGKLFVLCVVVDYLLFVFLELCFPRSNIDICRDWPKKEALDANEGNAEKNMTKRTRTAVRLDHEDLVSLEESSLDIDAVLATLILHRKPGRPPAQTRRRISPSSAASTLIASPTFATTHSPSPSLSLSLSPSASVYPSAPSTEPAADLSLPRPTSSPSQPRLKPLKRNEDGHAVSLVTTTAEVSRRMPNPPTATPTASDLDTQHHKATEDKKRSHPDPHHFRPPPPPPRPPISAANTTPSPTDKPSSISLQPPSRPPVFQSVSSDAIDAPPLRKKPRLLPRHERFTFTGPSINRLQPPSPLFFSNSPRPRPHLPPRFTSFEAGATMLSKANNEESHVKTVTLARGTISNSLRRSIDRSSTARSASPDLRGELSLNSIGILELLDHDDRPAIIVDLADGTNTTEPSLRPIFTNRALRSSPDLLSALTGVGRDQDEAAFAQFKAWVLGSQASGEPLSVPLPTHVYAGTSWSCSTLRKRLRIISGASAALTSNGALATSASRHSSNSTSTSAMSIPQSSSSLPISSSALPATVEEPDDYFGSAAPAPTSAPAPAEISPSIIPSTEAADVKAQSTWSGSLSLDSHKISPLSVRDTTLLDTHPSFLNEQVLCAQTAGNVDWFDSSSAGFCQEGPSFDWTRLPVSDSMPPHIKFARSIEWEKTPLGSIEGWSSDLRQMCNLIMASPHPAAMYWGQELVAIYNEAYVMLAGQKHPALMGQRYADGWSEIWPEVKDVFANALNTGEATMKDDDRLFIMRGDYLEETYFSWSIIPMVGGDGSVMGLYNPAFEKTRRKLAERRMITLREIGERTAPARDVKGFWSEVLAALDLNEHDTPFVMLYSVQDETDSDASSMHSSSAMANRQCILEGTLGVPEDHPVAVSCFDLKGGMEGLGPVFREVMKTDKPVLLEVGTADLPANLLEGLGGRGFDDSCRNVVICPIHPTTGEAVLGFLVMGVNPRRPYDEDYSLFIQLLNRQLATSLASVVLFEEEIRRGQKAAKLAAIDRMELSEQLAARTQEAIESETKFTRMAEFAPVGMFIADSEGTITYCNDTWFEISRVSRDENTPDHHWMDAVNDEDRELINKLWHDLIVEKKPQTGTFRFKSKWHGSEGLEGDRWVLFSAYPEKYEDGNLKSVFGSLTDISKQKWAEGFQKRKMEEAVELKRQQENFIDITSHEMRNPLSAILQCADEITTTMSRLRDGLAGQASLVSPIDKFLSKSQDTETIDGILSSTVDSAQTIALCAQHQKRIVDDILTLSKLDSQLLLVTPVDAQPLTVAQRALKMHEGELQTADIQLKFVVDESYKKLGIDWVKFDPSRVLQVLINLTTNAIKFTTTEKKRTITVTLAAATKRFSELENRVVNYFPTRNKHADLTKEKDWGDGEDVYIHFAVQDTGRGLNEQEKKMLFLRFSQASPRTHVQYGGSGLGLFISRELTELQGGEIGVASEFGVGSTFAFWVKAKRSSAPPEAEGLNRPAVRTASDATGKKVPTVVNAKAESSVARPIKVLIVEDNIVNARVLSKQLKNLGCVVHVANHGGEALDVLRKSNYWNHQADTENVTPESERIELSVVLMDQEMPIMDGLTCTRKIREFEKEGKFVRHVPVIAVTANARNEQIETAMSAGMDDVMPKPFRIPELIPKIEELMSKYPED</sequence>
<feature type="non-terminal residue" evidence="15">
    <location>
        <position position="2126"/>
    </location>
</feature>
<evidence type="ECO:0000256" key="10">
    <source>
        <dbReference type="PROSITE-ProRule" id="PRU00169"/>
    </source>
</evidence>
<dbReference type="InterPro" id="IPR036097">
    <property type="entry name" value="HisK_dim/P_sf"/>
</dbReference>
<dbReference type="InterPro" id="IPR001789">
    <property type="entry name" value="Sig_transdc_resp-reg_receiver"/>
</dbReference>
<evidence type="ECO:0000256" key="11">
    <source>
        <dbReference type="SAM" id="MobiDB-lite"/>
    </source>
</evidence>
<dbReference type="SUPFAM" id="SSF55874">
    <property type="entry name" value="ATPase domain of HSP90 chaperone/DNA topoisomerase II/histidine kinase"/>
    <property type="match status" value="1"/>
</dbReference>
<reference evidence="15" key="2">
    <citation type="submission" date="2021-08" db="EMBL/GenBank/DDBJ databases">
        <authorList>
            <person name="Gostincar C."/>
            <person name="Sun X."/>
            <person name="Song Z."/>
            <person name="Gunde-Cimerman N."/>
        </authorList>
    </citation>
    <scope>NUCLEOTIDE SEQUENCE</scope>
    <source>
        <strain evidence="15">EXF-9911</strain>
    </source>
</reference>
<dbReference type="InterPro" id="IPR039507">
    <property type="entry name" value="PIG-A/GPI3"/>
</dbReference>
<dbReference type="GO" id="GO:0006506">
    <property type="term" value="P:GPI anchor biosynthetic process"/>
    <property type="evidence" value="ECO:0007669"/>
    <property type="project" value="UniProtKB-KW"/>
</dbReference>
<dbReference type="Gene3D" id="1.10.287.130">
    <property type="match status" value="1"/>
</dbReference>
<evidence type="ECO:0000256" key="3">
    <source>
        <dbReference type="ARBA" id="ARBA00012420"/>
    </source>
</evidence>
<dbReference type="InterPro" id="IPR011006">
    <property type="entry name" value="CheY-like_superfamily"/>
</dbReference>
<evidence type="ECO:0000259" key="12">
    <source>
        <dbReference type="PROSITE" id="PS50109"/>
    </source>
</evidence>
<dbReference type="SMART" id="SM00448">
    <property type="entry name" value="REC"/>
    <property type="match status" value="1"/>
</dbReference>
<dbReference type="CDD" id="cd00082">
    <property type="entry name" value="HisKA"/>
    <property type="match status" value="1"/>
</dbReference>
<dbReference type="PANTHER" id="PTHR45871">
    <property type="entry name" value="N-ACETYLGLUCOSAMINYL-PHOSPHATIDYLINOSITOL BIOSYNTHETIC PROTEIN"/>
    <property type="match status" value="1"/>
</dbReference>
<feature type="region of interest" description="Disordered" evidence="11">
    <location>
        <begin position="228"/>
        <end position="251"/>
    </location>
</feature>
<dbReference type="InterPro" id="IPR036890">
    <property type="entry name" value="HATPase_C_sf"/>
</dbReference>
<proteinExistence type="predicted"/>
<dbReference type="GO" id="GO:0000155">
    <property type="term" value="F:phosphorelay sensor kinase activity"/>
    <property type="evidence" value="ECO:0007669"/>
    <property type="project" value="InterPro"/>
</dbReference>
<dbReference type="SMART" id="SM00387">
    <property type="entry name" value="HATPase_c"/>
    <property type="match status" value="1"/>
</dbReference>
<dbReference type="Gene3D" id="3.30.450.20">
    <property type="entry name" value="PAS domain"/>
    <property type="match status" value="2"/>
</dbReference>
<dbReference type="InterPro" id="IPR004358">
    <property type="entry name" value="Sig_transdc_His_kin-like_C"/>
</dbReference>
<evidence type="ECO:0000259" key="13">
    <source>
        <dbReference type="PROSITE" id="PS50110"/>
    </source>
</evidence>
<feature type="domain" description="Response regulatory" evidence="13">
    <location>
        <begin position="1981"/>
        <end position="2120"/>
    </location>
</feature>
<name>A0A9P8EMK3_AURME</name>
<dbReference type="GO" id="GO:0000506">
    <property type="term" value="C:glycosylphosphatidylinositol-N-acetylglucosaminyltransferase (GPI-GnT) complex"/>
    <property type="evidence" value="ECO:0007669"/>
    <property type="project" value="InterPro"/>
</dbReference>
<dbReference type="SUPFAM" id="SSF53756">
    <property type="entry name" value="UDP-Glycosyltransferase/glycogen phosphorylase"/>
    <property type="match status" value="1"/>
</dbReference>
<feature type="compositionally biased region" description="Polar residues" evidence="11">
    <location>
        <begin position="717"/>
        <end position="735"/>
    </location>
</feature>
<dbReference type="InterPro" id="IPR003594">
    <property type="entry name" value="HATPase_dom"/>
</dbReference>
<dbReference type="SMART" id="SM00388">
    <property type="entry name" value="HisKA"/>
    <property type="match status" value="1"/>
</dbReference>
<comment type="function">
    <text evidence="1">Catalytic subunit in the complex catalyzing the transfer of N-acetylglucosamine from UDP-N-acetylglucosamine to phosphatidylinositol, the first step of GPI biosynthesis.</text>
</comment>
<dbReference type="CDD" id="cd03796">
    <property type="entry name" value="GT4_PIG-A-like"/>
    <property type="match status" value="1"/>
</dbReference>
<evidence type="ECO:0000256" key="6">
    <source>
        <dbReference type="ARBA" id="ARBA00022676"/>
    </source>
</evidence>
<evidence type="ECO:0000256" key="7">
    <source>
        <dbReference type="ARBA" id="ARBA00022679"/>
    </source>
</evidence>
<dbReference type="FunFam" id="3.40.50.2000:FF:000026">
    <property type="entry name" value="Phosphatidylinositol N-acetylglucosaminyltransferase subunit A"/>
    <property type="match status" value="1"/>
</dbReference>
<dbReference type="InterPro" id="IPR000014">
    <property type="entry name" value="PAS"/>
</dbReference>
<evidence type="ECO:0000256" key="8">
    <source>
        <dbReference type="ARBA" id="ARBA00032160"/>
    </source>
</evidence>
<dbReference type="PROSITE" id="PS50109">
    <property type="entry name" value="HIS_KIN"/>
    <property type="match status" value="1"/>
</dbReference>
<evidence type="ECO:0000256" key="9">
    <source>
        <dbReference type="ARBA" id="ARBA00068617"/>
    </source>
</evidence>
<keyword evidence="6" id="KW-0328">Glycosyltransferase</keyword>
<dbReference type="EMBL" id="JAHFXF010000191">
    <property type="protein sequence ID" value="KAG9693528.1"/>
    <property type="molecule type" value="Genomic_DNA"/>
</dbReference>
<feature type="domain" description="Histidine kinase" evidence="12">
    <location>
        <begin position="1649"/>
        <end position="1938"/>
    </location>
</feature>
<evidence type="ECO:0000256" key="5">
    <source>
        <dbReference type="ARBA" id="ARBA00022553"/>
    </source>
</evidence>
<feature type="compositionally biased region" description="Basic and acidic residues" evidence="11">
    <location>
        <begin position="684"/>
        <end position="703"/>
    </location>
</feature>
<dbReference type="SMART" id="SM00091">
    <property type="entry name" value="PAS"/>
    <property type="match status" value="2"/>
</dbReference>
<dbReference type="InterPro" id="IPR001296">
    <property type="entry name" value="Glyco_trans_1"/>
</dbReference>
<dbReference type="CDD" id="cd17546">
    <property type="entry name" value="REC_hyHK_CKI1_RcsC-like"/>
    <property type="match status" value="1"/>
</dbReference>
<dbReference type="PROSITE" id="PS50112">
    <property type="entry name" value="PAS"/>
    <property type="match status" value="1"/>
</dbReference>
<dbReference type="FunFam" id="3.40.50.2000:FF:000053">
    <property type="entry name" value="Phosphatidylinositol N-acetylglucosaminyltransferase GPI3 subunit"/>
    <property type="match status" value="1"/>
</dbReference>
<evidence type="ECO:0000256" key="2">
    <source>
        <dbReference type="ARBA" id="ARBA00004687"/>
    </source>
</evidence>
<dbReference type="SUPFAM" id="SSF55785">
    <property type="entry name" value="PYP-like sensor domain (PAS domain)"/>
    <property type="match status" value="1"/>
</dbReference>
<dbReference type="Gene3D" id="3.40.50.2300">
    <property type="match status" value="1"/>
</dbReference>
<protein>
    <recommendedName>
        <fullName evidence="9">Phosphatidylinositol N-acetylglucosaminyltransferase GPI3 subunit</fullName>
        <ecNumber evidence="3">2.4.1.198</ecNumber>
    </recommendedName>
    <alternativeName>
        <fullName evidence="8">GlcNAc-PI synthesis protein</fullName>
    </alternativeName>
</protein>
<evidence type="ECO:0000259" key="14">
    <source>
        <dbReference type="PROSITE" id="PS50112"/>
    </source>
</evidence>
<dbReference type="Pfam" id="PF26131">
    <property type="entry name" value="PAS-like"/>
    <property type="match status" value="1"/>
</dbReference>
<feature type="region of interest" description="Disordered" evidence="11">
    <location>
        <begin position="596"/>
        <end position="793"/>
    </location>
</feature>
<dbReference type="Pfam" id="PF02518">
    <property type="entry name" value="HATPase_c"/>
    <property type="match status" value="1"/>
</dbReference>
<feature type="domain" description="PAS" evidence="14">
    <location>
        <begin position="1499"/>
        <end position="1571"/>
    </location>
</feature>